<evidence type="ECO:0000313" key="3">
    <source>
        <dbReference type="Proteomes" id="UP000317122"/>
    </source>
</evidence>
<organism evidence="2 3">
    <name type="scientific">Mesorhizobium tianshanense</name>
    <dbReference type="NCBI Taxonomy" id="39844"/>
    <lineage>
        <taxon>Bacteria</taxon>
        <taxon>Pseudomonadati</taxon>
        <taxon>Pseudomonadota</taxon>
        <taxon>Alphaproteobacteria</taxon>
        <taxon>Hyphomicrobiales</taxon>
        <taxon>Phyllobacteriaceae</taxon>
        <taxon>Mesorhizobium</taxon>
    </lineage>
</organism>
<gene>
    <name evidence="2" type="ORF">IQ26_07671</name>
</gene>
<accession>A0A562M9Y9</accession>
<comment type="caution">
    <text evidence="2">The sequence shown here is derived from an EMBL/GenBank/DDBJ whole genome shotgun (WGS) entry which is preliminary data.</text>
</comment>
<protein>
    <submittedName>
        <fullName evidence="2">Uncharacterized protein with GYD domain</fullName>
    </submittedName>
</protein>
<dbReference type="Proteomes" id="UP000317122">
    <property type="component" value="Unassembled WGS sequence"/>
</dbReference>
<dbReference type="EMBL" id="VLKT01000122">
    <property type="protein sequence ID" value="TWI16628.1"/>
    <property type="molecule type" value="Genomic_DNA"/>
</dbReference>
<name>A0A562M9Y9_9HYPH</name>
<feature type="region of interest" description="Disordered" evidence="1">
    <location>
        <begin position="96"/>
        <end position="128"/>
    </location>
</feature>
<dbReference type="Pfam" id="PF08734">
    <property type="entry name" value="GYD"/>
    <property type="match status" value="1"/>
</dbReference>
<sequence length="128" mass="14416">MTMYLTRFSYTPETWARMIENPEDRRKAARAYIESVGEKLHGFWYAFGEHDGWNLWEAPDNVSMASVVLAIGAGGRSARARRPSSSALKRRWKRLGRLSRSGIARREHETPSPAQGSGQRPRASLLAG</sequence>
<evidence type="ECO:0000256" key="1">
    <source>
        <dbReference type="SAM" id="MobiDB-lite"/>
    </source>
</evidence>
<dbReference type="AlphaFoldDB" id="A0A562M9Y9"/>
<keyword evidence="3" id="KW-1185">Reference proteome</keyword>
<dbReference type="InterPro" id="IPR014845">
    <property type="entry name" value="GYD/TTHA1554"/>
</dbReference>
<reference evidence="2 3" key="1">
    <citation type="journal article" date="2015" name="Stand. Genomic Sci.">
        <title>Genomic Encyclopedia of Bacterial and Archaeal Type Strains, Phase III: the genomes of soil and plant-associated and newly described type strains.</title>
        <authorList>
            <person name="Whitman W.B."/>
            <person name="Woyke T."/>
            <person name="Klenk H.P."/>
            <person name="Zhou Y."/>
            <person name="Lilburn T.G."/>
            <person name="Beck B.J."/>
            <person name="De Vos P."/>
            <person name="Vandamme P."/>
            <person name="Eisen J.A."/>
            <person name="Garrity G."/>
            <person name="Hugenholtz P."/>
            <person name="Kyrpides N.C."/>
        </authorList>
    </citation>
    <scope>NUCLEOTIDE SEQUENCE [LARGE SCALE GENOMIC DNA]</scope>
    <source>
        <strain evidence="2 3">CGMCC 1.2546</strain>
    </source>
</reference>
<proteinExistence type="predicted"/>
<evidence type="ECO:0000313" key="2">
    <source>
        <dbReference type="EMBL" id="TWI16628.1"/>
    </source>
</evidence>